<dbReference type="PANTHER" id="PTHR30023:SF0">
    <property type="entry name" value="PENICILLIN-SENSITIVE CARBOXYPEPTIDASE A"/>
    <property type="match status" value="1"/>
</dbReference>
<keyword evidence="2" id="KW-0378">Hydrolase</keyword>
<evidence type="ECO:0000256" key="1">
    <source>
        <dbReference type="ARBA" id="ARBA00006096"/>
    </source>
</evidence>
<dbReference type="PRINTS" id="PR00922">
    <property type="entry name" value="DADACBPTASE3"/>
</dbReference>
<feature type="signal peptide" evidence="3">
    <location>
        <begin position="1"/>
        <end position="20"/>
    </location>
</feature>
<dbReference type="InterPro" id="IPR012338">
    <property type="entry name" value="Beta-lactam/transpept-like"/>
</dbReference>
<dbReference type="GO" id="GO:0006508">
    <property type="term" value="P:proteolysis"/>
    <property type="evidence" value="ECO:0007669"/>
    <property type="project" value="InterPro"/>
</dbReference>
<evidence type="ECO:0000313" key="4">
    <source>
        <dbReference type="EMBL" id="SQH76739.1"/>
    </source>
</evidence>
<dbReference type="InterPro" id="IPR000667">
    <property type="entry name" value="Peptidase_S13"/>
</dbReference>
<gene>
    <name evidence="4" type="ORF">SHEWBE_2776</name>
</gene>
<dbReference type="Pfam" id="PF02113">
    <property type="entry name" value="Peptidase_S13"/>
    <property type="match status" value="1"/>
</dbReference>
<dbReference type="OrthoDB" id="9802627at2"/>
<dbReference type="KEGG" id="sbk:SHEWBE_2776"/>
<dbReference type="RefSeq" id="WP_112352841.1">
    <property type="nucleotide sequence ID" value="NZ_LS483452.1"/>
</dbReference>
<feature type="chain" id="PRO_5016446074" evidence="3">
    <location>
        <begin position="21"/>
        <end position="486"/>
    </location>
</feature>
<reference evidence="5" key="1">
    <citation type="submission" date="2018-06" db="EMBL/GenBank/DDBJ databases">
        <authorList>
            <person name="Cea G.-C."/>
            <person name="William W."/>
        </authorList>
    </citation>
    <scope>NUCLEOTIDE SEQUENCE [LARGE SCALE GENOMIC DNA]</scope>
    <source>
        <strain evidence="5">DB21MT-2</strain>
    </source>
</reference>
<accession>A0A330M248</accession>
<dbReference type="EMBL" id="LS483452">
    <property type="protein sequence ID" value="SQH76739.1"/>
    <property type="molecule type" value="Genomic_DNA"/>
</dbReference>
<dbReference type="AlphaFoldDB" id="A0A330M248"/>
<dbReference type="Gene3D" id="3.40.710.10">
    <property type="entry name" value="DD-peptidase/beta-lactamase superfamily"/>
    <property type="match status" value="2"/>
</dbReference>
<dbReference type="NCBIfam" id="TIGR00666">
    <property type="entry name" value="PBP4"/>
    <property type="match status" value="1"/>
</dbReference>
<evidence type="ECO:0000256" key="3">
    <source>
        <dbReference type="SAM" id="SignalP"/>
    </source>
</evidence>
<dbReference type="Proteomes" id="UP000250123">
    <property type="component" value="Chromosome SHEWBE"/>
</dbReference>
<name>A0A330M248_9GAMM</name>
<dbReference type="SUPFAM" id="SSF56601">
    <property type="entry name" value="beta-lactamase/transpeptidase-like"/>
    <property type="match status" value="1"/>
</dbReference>
<dbReference type="Gene3D" id="3.50.80.20">
    <property type="entry name" value="D-Ala-D-Ala carboxypeptidase C, peptidase S13"/>
    <property type="match status" value="1"/>
</dbReference>
<dbReference type="GO" id="GO:0004185">
    <property type="term" value="F:serine-type carboxypeptidase activity"/>
    <property type="evidence" value="ECO:0007669"/>
    <property type="project" value="InterPro"/>
</dbReference>
<evidence type="ECO:0000313" key="5">
    <source>
        <dbReference type="Proteomes" id="UP000250123"/>
    </source>
</evidence>
<protein>
    <submittedName>
        <fullName evidence="4">Penicillin-binding protein 4</fullName>
    </submittedName>
</protein>
<evidence type="ECO:0000256" key="2">
    <source>
        <dbReference type="ARBA" id="ARBA00022801"/>
    </source>
</evidence>
<proteinExistence type="inferred from homology"/>
<sequence length="486" mass="52662">MRSLVNACLLLSCLSLPAIGNDYFDNVLSIIKPPHSHTAIFATNLVTGDIIFEQNPDTLLLPASTMKLLTAVAATSSLGNDFRFSTRVYSIFPIKDGVIAGDVYISFNGDPTLKTKDLSSLLSQLTKQGLYRIQGSLYLIGQANEQLQAPGWVWDDLGICYAAPVSNFILNRNCVHGKLSPKLASSQSELSVAGYVPINITNTAVFDKTGIEKFCQLDLQRLAGNHFSLSGCYPGSQAIKLAIAITDPGLFMQESIRQILKSSKIQLKGQILIKHQLPTQTHLIAAHESAPLADLLGTMLIKSDNLIADSLLKQLGTKIYQRPGSFSNGSRALKKILSGEGIMLTHAKIVDGSGLSRYNLLSARQLSQVLNLIYTDPRFSQLMDSLPIAGVSGTLKYKASFNKPPLFKHVIAKTGSMQGVDNLAGFISSENQDDTLFVILENGQSSLQKKQQQAPFSALFLHYLMDNTLAQESQAGSTLTPSSPAN</sequence>
<dbReference type="PANTHER" id="PTHR30023">
    <property type="entry name" value="D-ALANYL-D-ALANINE CARBOXYPEPTIDASE"/>
    <property type="match status" value="1"/>
</dbReference>
<keyword evidence="3" id="KW-0732">Signal</keyword>
<comment type="similarity">
    <text evidence="1">Belongs to the peptidase S13 family.</text>
</comment>
<dbReference type="GO" id="GO:0000270">
    <property type="term" value="P:peptidoglycan metabolic process"/>
    <property type="evidence" value="ECO:0007669"/>
    <property type="project" value="TreeGrafter"/>
</dbReference>
<organism evidence="4 5">
    <name type="scientific">Shewanella benthica</name>
    <dbReference type="NCBI Taxonomy" id="43661"/>
    <lineage>
        <taxon>Bacteria</taxon>
        <taxon>Pseudomonadati</taxon>
        <taxon>Pseudomonadota</taxon>
        <taxon>Gammaproteobacteria</taxon>
        <taxon>Alteromonadales</taxon>
        <taxon>Shewanellaceae</taxon>
        <taxon>Shewanella</taxon>
    </lineage>
</organism>